<organism evidence="2 3">
    <name type="scientific">Pseudoloma neurophilia</name>
    <dbReference type="NCBI Taxonomy" id="146866"/>
    <lineage>
        <taxon>Eukaryota</taxon>
        <taxon>Fungi</taxon>
        <taxon>Fungi incertae sedis</taxon>
        <taxon>Microsporidia</taxon>
        <taxon>Pseudoloma</taxon>
    </lineage>
</organism>
<evidence type="ECO:0000313" key="2">
    <source>
        <dbReference type="EMBL" id="KRH91810.1"/>
    </source>
</evidence>
<protein>
    <submittedName>
        <fullName evidence="2">Uncharacterized protein</fullName>
    </submittedName>
</protein>
<accession>A0A0R0LQM2</accession>
<keyword evidence="3" id="KW-1185">Reference proteome</keyword>
<proteinExistence type="predicted"/>
<dbReference type="Proteomes" id="UP000051530">
    <property type="component" value="Unassembled WGS sequence"/>
</dbReference>
<dbReference type="EMBL" id="LGUB01001500">
    <property type="protein sequence ID" value="KRH91810.1"/>
    <property type="molecule type" value="Genomic_DNA"/>
</dbReference>
<sequence length="179" mass="20843">LSELNTNQQNQKNIKKINKNKIKKSKDHKNQNHEQNEDKSVSLNKSTMKVSNKSTIRINTQFDRINQTFDKNTVTFPSISFQNEKRTNKFIPLITNTTIETALLNLNKMAVIEDTANCSFSILILIGKIEIIVYKNINNKNKKKYTILNRESVIIIEKGEKFILRGLNERNRAVFTFRI</sequence>
<reference evidence="2 3" key="1">
    <citation type="submission" date="2015-07" db="EMBL/GenBank/DDBJ databases">
        <title>The genome of Pseudoloma neurophilia, a relevant intracellular parasite of the zebrafish.</title>
        <authorList>
            <person name="Ndikumana S."/>
            <person name="Pelin A."/>
            <person name="Sanders J."/>
            <person name="Corradi N."/>
        </authorList>
    </citation>
    <scope>NUCLEOTIDE SEQUENCE [LARGE SCALE GENOMIC DNA]</scope>
    <source>
        <strain evidence="2 3">MK1</strain>
    </source>
</reference>
<evidence type="ECO:0000313" key="3">
    <source>
        <dbReference type="Proteomes" id="UP000051530"/>
    </source>
</evidence>
<feature type="compositionally biased region" description="Basic residues" evidence="1">
    <location>
        <begin position="13"/>
        <end position="27"/>
    </location>
</feature>
<dbReference type="AlphaFoldDB" id="A0A0R0LQM2"/>
<name>A0A0R0LQM2_9MICR</name>
<feature type="region of interest" description="Disordered" evidence="1">
    <location>
        <begin position="1"/>
        <end position="48"/>
    </location>
</feature>
<feature type="non-terminal residue" evidence="2">
    <location>
        <position position="1"/>
    </location>
</feature>
<feature type="compositionally biased region" description="Low complexity" evidence="1">
    <location>
        <begin position="1"/>
        <end position="12"/>
    </location>
</feature>
<feature type="compositionally biased region" description="Basic and acidic residues" evidence="1">
    <location>
        <begin position="28"/>
        <end position="40"/>
    </location>
</feature>
<comment type="caution">
    <text evidence="2">The sequence shown here is derived from an EMBL/GenBank/DDBJ whole genome shotgun (WGS) entry which is preliminary data.</text>
</comment>
<gene>
    <name evidence="2" type="ORF">M153_238000001</name>
</gene>
<dbReference type="VEuPathDB" id="MicrosporidiaDB:M153_238000001"/>
<evidence type="ECO:0000256" key="1">
    <source>
        <dbReference type="SAM" id="MobiDB-lite"/>
    </source>
</evidence>